<evidence type="ECO:0008006" key="10">
    <source>
        <dbReference type="Google" id="ProtNLM"/>
    </source>
</evidence>
<evidence type="ECO:0000256" key="1">
    <source>
        <dbReference type="ARBA" id="ARBA00022538"/>
    </source>
</evidence>
<keyword evidence="7" id="KW-0472">Membrane</keyword>
<dbReference type="Gene3D" id="1.25.40.20">
    <property type="entry name" value="Ankyrin repeat-containing domain"/>
    <property type="match status" value="1"/>
</dbReference>
<keyword evidence="2" id="KW-0631">Potassium channel</keyword>
<keyword evidence="3" id="KW-0813">Transport</keyword>
<feature type="repeat" description="ANK" evidence="6">
    <location>
        <begin position="147"/>
        <end position="179"/>
    </location>
</feature>
<evidence type="ECO:0000256" key="6">
    <source>
        <dbReference type="PROSITE-ProRule" id="PRU00023"/>
    </source>
</evidence>
<evidence type="ECO:0000313" key="9">
    <source>
        <dbReference type="Proteomes" id="UP000823775"/>
    </source>
</evidence>
<name>A0ABS8SGC8_DATST</name>
<gene>
    <name evidence="8" type="ORF">HAX54_036678</name>
</gene>
<feature type="transmembrane region" description="Helical" evidence="7">
    <location>
        <begin position="43"/>
        <end position="63"/>
    </location>
</feature>
<dbReference type="EMBL" id="JACEIK010000488">
    <property type="protein sequence ID" value="MCD7457961.1"/>
    <property type="molecule type" value="Genomic_DNA"/>
</dbReference>
<evidence type="ECO:0000256" key="4">
    <source>
        <dbReference type="ARBA" id="ARBA00022958"/>
    </source>
</evidence>
<evidence type="ECO:0000256" key="5">
    <source>
        <dbReference type="ARBA" id="ARBA00023303"/>
    </source>
</evidence>
<comment type="caution">
    <text evidence="8">The sequence shown here is derived from an EMBL/GenBank/DDBJ whole genome shotgun (WGS) entry which is preliminary data.</text>
</comment>
<sequence length="195" mass="22281">MKTRQEDNIVMIKNFLQHQKKLKGSRLGDLLHRVGEENGDLNMYVNLLTVAITVYEIMFLFLMHQHIAASKGHEECVVVLLIHGCNIHLQAIIAKYHSTFRVLYHLASFSDPYIAGELLCTTARKNDLTIMKELLKHGLQVDSKDRDGSTAIQVALEENLEDMVKLLLMNGAEINDKLKYKLSMMNLSDMLQNEK</sequence>
<evidence type="ECO:0000256" key="7">
    <source>
        <dbReference type="SAM" id="Phobius"/>
    </source>
</evidence>
<dbReference type="InterPro" id="IPR002110">
    <property type="entry name" value="Ankyrin_rpt"/>
</dbReference>
<evidence type="ECO:0000256" key="3">
    <source>
        <dbReference type="ARBA" id="ARBA00022882"/>
    </source>
</evidence>
<reference evidence="8 9" key="1">
    <citation type="journal article" date="2021" name="BMC Genomics">
        <title>Datura genome reveals duplications of psychoactive alkaloid biosynthetic genes and high mutation rate following tissue culture.</title>
        <authorList>
            <person name="Rajewski A."/>
            <person name="Carter-House D."/>
            <person name="Stajich J."/>
            <person name="Litt A."/>
        </authorList>
    </citation>
    <scope>NUCLEOTIDE SEQUENCE [LARGE SCALE GENOMIC DNA]</scope>
    <source>
        <strain evidence="8">AR-01</strain>
    </source>
</reference>
<dbReference type="SUPFAM" id="SSF48403">
    <property type="entry name" value="Ankyrin repeat"/>
    <property type="match status" value="1"/>
</dbReference>
<keyword evidence="3" id="KW-0851">Voltage-gated channel</keyword>
<keyword evidence="6" id="KW-0040">ANK repeat</keyword>
<evidence type="ECO:0000313" key="8">
    <source>
        <dbReference type="EMBL" id="MCD7457961.1"/>
    </source>
</evidence>
<keyword evidence="9" id="KW-1185">Reference proteome</keyword>
<dbReference type="InterPro" id="IPR036770">
    <property type="entry name" value="Ankyrin_rpt-contain_sf"/>
</dbReference>
<dbReference type="PANTHER" id="PTHR45743">
    <property type="entry name" value="POTASSIUM CHANNEL AKT1"/>
    <property type="match status" value="1"/>
</dbReference>
<dbReference type="Proteomes" id="UP000823775">
    <property type="component" value="Unassembled WGS sequence"/>
</dbReference>
<accession>A0ABS8SGC8</accession>
<evidence type="ECO:0000256" key="2">
    <source>
        <dbReference type="ARBA" id="ARBA00022826"/>
    </source>
</evidence>
<dbReference type="SMART" id="SM00248">
    <property type="entry name" value="ANK"/>
    <property type="match status" value="3"/>
</dbReference>
<keyword evidence="7" id="KW-1133">Transmembrane helix</keyword>
<proteinExistence type="predicted"/>
<keyword evidence="4" id="KW-0630">Potassium</keyword>
<keyword evidence="1" id="KW-0633">Potassium transport</keyword>
<dbReference type="InterPro" id="IPR045319">
    <property type="entry name" value="KAT/AKT"/>
</dbReference>
<protein>
    <recommendedName>
        <fullName evidence="10">Ankyrin repeat protein</fullName>
    </recommendedName>
</protein>
<keyword evidence="7" id="KW-0812">Transmembrane</keyword>
<organism evidence="8 9">
    <name type="scientific">Datura stramonium</name>
    <name type="common">Jimsonweed</name>
    <name type="synonym">Common thornapple</name>
    <dbReference type="NCBI Taxonomy" id="4076"/>
    <lineage>
        <taxon>Eukaryota</taxon>
        <taxon>Viridiplantae</taxon>
        <taxon>Streptophyta</taxon>
        <taxon>Embryophyta</taxon>
        <taxon>Tracheophyta</taxon>
        <taxon>Spermatophyta</taxon>
        <taxon>Magnoliopsida</taxon>
        <taxon>eudicotyledons</taxon>
        <taxon>Gunneridae</taxon>
        <taxon>Pentapetalae</taxon>
        <taxon>asterids</taxon>
        <taxon>lamiids</taxon>
        <taxon>Solanales</taxon>
        <taxon>Solanaceae</taxon>
        <taxon>Solanoideae</taxon>
        <taxon>Datureae</taxon>
        <taxon>Datura</taxon>
    </lineage>
</organism>
<dbReference type="PROSITE" id="PS50297">
    <property type="entry name" value="ANK_REP_REGION"/>
    <property type="match status" value="1"/>
</dbReference>
<keyword evidence="3" id="KW-0406">Ion transport</keyword>
<dbReference type="PANTHER" id="PTHR45743:SF21">
    <property type="entry name" value="POTASSIUM CHANNEL AKT2_3"/>
    <property type="match status" value="1"/>
</dbReference>
<keyword evidence="5" id="KW-0407">Ion channel</keyword>
<dbReference type="Pfam" id="PF12796">
    <property type="entry name" value="Ank_2"/>
    <property type="match status" value="1"/>
</dbReference>
<dbReference type="PROSITE" id="PS50088">
    <property type="entry name" value="ANK_REPEAT"/>
    <property type="match status" value="1"/>
</dbReference>